<gene>
    <name evidence="5" type="ORF">BG011_006745</name>
</gene>
<name>A0A9P6TZ48_9FUNG</name>
<feature type="region of interest" description="Disordered" evidence="3">
    <location>
        <begin position="451"/>
        <end position="653"/>
    </location>
</feature>
<dbReference type="Proteomes" id="UP000726737">
    <property type="component" value="Unassembled WGS sequence"/>
</dbReference>
<sequence>MAYATDLGSKKFYIHGGSTSSLDAPSNQFAILDINSLNPWNISNPSWKIIYNSGGPAAAGHSLVVSPIPYQTNLTLITKKSVSTYHLENEIWTDPWPQNLVTYGIKSMGDPVSGLIFTPACADDRKSMCVYERADNTRRSVPMHPGAEEIQGYSLAWNGQMGAASSLLLYGGQIGFGGPYYQQLLLFNIREERWSAITTTGEQPGAMKNACMAPAYDGAKIILFGGEPETGSNRGDIFILDVRNWVWKKGPAAGLDQARFAMACTAIATSFIAFGGDNMNNSPFFQDMIIFNMHYEVWTNMFLEGKEQPPPPSPATRYFEPSQPTQSRWPALTSLPDPTEDPKPSNRFNVAIIAGSAGAAGVVILVSIILFIICRRNKSRRRNASNGKSARDIYPDKNYRGAELTRPREWVDGRPDRQRHTNQAMHTNQAIHKNQAMPTNQIIHMSQATPTNQATTNLSPKAVRRAPRNDTSPYSHHPSFPLPPLSPPSTVYSAGSPTLVSSPSSTNSQSHYKKSTLEPPPLNDNEPHKAKMHRPQGYMSAQAPRGQQHPRNPQRQSVMTPLQQTWEYQQQQSRNPQCGSSSQDQEEEEEDNIPPSLADKPYSIQRNSPSTLSPLPETWEFQRGQQNPQYLPTPSPWTQSIVQYPSPTSPWNP</sequence>
<feature type="region of interest" description="Disordered" evidence="3">
    <location>
        <begin position="306"/>
        <end position="342"/>
    </location>
</feature>
<protein>
    <recommendedName>
        <fullName evidence="7">Galactose oxidase</fullName>
    </recommendedName>
</protein>
<feature type="region of interest" description="Disordered" evidence="3">
    <location>
        <begin position="380"/>
        <end position="425"/>
    </location>
</feature>
<dbReference type="Gene3D" id="2.120.10.80">
    <property type="entry name" value="Kelch-type beta propeller"/>
    <property type="match status" value="1"/>
</dbReference>
<feature type="compositionally biased region" description="Polar residues" evidence="3">
    <location>
        <begin position="549"/>
        <end position="579"/>
    </location>
</feature>
<organism evidence="5 6">
    <name type="scientific">Mortierella polycephala</name>
    <dbReference type="NCBI Taxonomy" id="41804"/>
    <lineage>
        <taxon>Eukaryota</taxon>
        <taxon>Fungi</taxon>
        <taxon>Fungi incertae sedis</taxon>
        <taxon>Mucoromycota</taxon>
        <taxon>Mortierellomycotina</taxon>
        <taxon>Mortierellomycetes</taxon>
        <taxon>Mortierellales</taxon>
        <taxon>Mortierellaceae</taxon>
        <taxon>Mortierella</taxon>
    </lineage>
</organism>
<keyword evidence="4" id="KW-1133">Transmembrane helix</keyword>
<evidence type="ECO:0000313" key="5">
    <source>
        <dbReference type="EMBL" id="KAG0252771.1"/>
    </source>
</evidence>
<evidence type="ECO:0000313" key="6">
    <source>
        <dbReference type="Proteomes" id="UP000726737"/>
    </source>
</evidence>
<evidence type="ECO:0008006" key="7">
    <source>
        <dbReference type="Google" id="ProtNLM"/>
    </source>
</evidence>
<evidence type="ECO:0000256" key="1">
    <source>
        <dbReference type="ARBA" id="ARBA00022441"/>
    </source>
</evidence>
<keyword evidence="4" id="KW-0472">Membrane</keyword>
<dbReference type="PANTHER" id="PTHR46093:SF18">
    <property type="entry name" value="FIBRONECTIN TYPE-III DOMAIN-CONTAINING PROTEIN"/>
    <property type="match status" value="1"/>
</dbReference>
<proteinExistence type="predicted"/>
<reference evidence="5" key="1">
    <citation type="journal article" date="2020" name="Fungal Divers.">
        <title>Resolving the Mortierellaceae phylogeny through synthesis of multi-gene phylogenetics and phylogenomics.</title>
        <authorList>
            <person name="Vandepol N."/>
            <person name="Liber J."/>
            <person name="Desiro A."/>
            <person name="Na H."/>
            <person name="Kennedy M."/>
            <person name="Barry K."/>
            <person name="Grigoriev I.V."/>
            <person name="Miller A.N."/>
            <person name="O'Donnell K."/>
            <person name="Stajich J.E."/>
            <person name="Bonito G."/>
        </authorList>
    </citation>
    <scope>NUCLEOTIDE SEQUENCE</scope>
    <source>
        <strain evidence="5">KOD948</strain>
    </source>
</reference>
<feature type="compositionally biased region" description="Polar residues" evidence="3">
    <location>
        <begin position="623"/>
        <end position="646"/>
    </location>
</feature>
<feature type="transmembrane region" description="Helical" evidence="4">
    <location>
        <begin position="350"/>
        <end position="373"/>
    </location>
</feature>
<keyword evidence="1" id="KW-0880">Kelch repeat</keyword>
<comment type="caution">
    <text evidence="5">The sequence shown here is derived from an EMBL/GenBank/DDBJ whole genome shotgun (WGS) entry which is preliminary data.</text>
</comment>
<keyword evidence="2" id="KW-0677">Repeat</keyword>
<dbReference type="SUPFAM" id="SSF50965">
    <property type="entry name" value="Galactose oxidase, central domain"/>
    <property type="match status" value="1"/>
</dbReference>
<dbReference type="Pfam" id="PF24681">
    <property type="entry name" value="Kelch_KLHDC2_KLHL20_DRC7"/>
    <property type="match status" value="1"/>
</dbReference>
<dbReference type="PANTHER" id="PTHR46093">
    <property type="entry name" value="ACYL-COA-BINDING DOMAIN-CONTAINING PROTEIN 5"/>
    <property type="match status" value="1"/>
</dbReference>
<accession>A0A9P6TZ48</accession>
<dbReference type="InterPro" id="IPR015915">
    <property type="entry name" value="Kelch-typ_b-propeller"/>
</dbReference>
<keyword evidence="4" id="KW-0812">Transmembrane</keyword>
<feature type="compositionally biased region" description="Basic and acidic residues" evidence="3">
    <location>
        <begin position="389"/>
        <end position="419"/>
    </location>
</feature>
<keyword evidence="6" id="KW-1185">Reference proteome</keyword>
<evidence type="ECO:0000256" key="4">
    <source>
        <dbReference type="SAM" id="Phobius"/>
    </source>
</evidence>
<dbReference type="OrthoDB" id="432528at2759"/>
<evidence type="ECO:0000256" key="3">
    <source>
        <dbReference type="SAM" id="MobiDB-lite"/>
    </source>
</evidence>
<feature type="compositionally biased region" description="Polar residues" evidence="3">
    <location>
        <begin position="490"/>
        <end position="510"/>
    </location>
</feature>
<dbReference type="EMBL" id="JAAAJA010000499">
    <property type="protein sequence ID" value="KAG0252771.1"/>
    <property type="molecule type" value="Genomic_DNA"/>
</dbReference>
<feature type="compositionally biased region" description="Polar residues" evidence="3">
    <location>
        <begin position="604"/>
        <end position="613"/>
    </location>
</feature>
<evidence type="ECO:0000256" key="2">
    <source>
        <dbReference type="ARBA" id="ARBA00022737"/>
    </source>
</evidence>
<dbReference type="AlphaFoldDB" id="A0A9P6TZ48"/>
<dbReference type="InterPro" id="IPR011043">
    <property type="entry name" value="Gal_Oxase/kelch_b-propeller"/>
</dbReference>